<dbReference type="VEuPathDB" id="GiardiaDB:GL50581_3590"/>
<accession>V6THC8</accession>
<proteinExistence type="predicted"/>
<reference evidence="1 2" key="2">
    <citation type="journal article" date="2013" name="Genome Biol. Evol.">
        <title>Genome sequencing of Giardia lamblia genotypes A2 and B isolates (DH and GS) and comparative analysis with the genomes of genotypes A1 and E (WB and Pig).</title>
        <authorList>
            <person name="Adam R.D."/>
            <person name="Dahlstrom E.W."/>
            <person name="Martens C.A."/>
            <person name="Bruno D.P."/>
            <person name="Barbian K.D."/>
            <person name="Ricklefs S.M."/>
            <person name="Hernandez M.M."/>
            <person name="Narla N.P."/>
            <person name="Patel R.B."/>
            <person name="Porcella S.F."/>
            <person name="Nash T.E."/>
        </authorList>
    </citation>
    <scope>NUCLEOTIDE SEQUENCE [LARGE SCALE GENOMIC DNA]</scope>
    <source>
        <strain evidence="1 2">DH</strain>
    </source>
</reference>
<dbReference type="AlphaFoldDB" id="V6THC8"/>
<sequence length="279" mass="30738">VQLLRARNLVPVPILLCLSLFYFMDQHTSTLPLKNAIPAEVYPDLVASLAAYLLYVTGQVPVLIDPALEAAGQIPSTDRAVGRQMRQFHASLRSCRGRLAETVEKLLPTLRTSRLYVTVALIFGSSIASPRRIFLLQAPIYSYASPLMTGNKLVGAGDYMRMLSREIVRLELSMDSQPYRCYPLLCEDATFAAASPPSVEKLELAALASNLNKYERRALGSSKKTVSSHTIRLLMNEDTDHGQILGVNETSLAKFRLLGSIRGFATFANESDNEGDETV</sequence>
<dbReference type="InterPro" id="IPR053729">
    <property type="entry name" value="MAD2L1BP_domain_sf"/>
</dbReference>
<gene>
    <name evidence="1" type="ORF">DHA2_150238</name>
</gene>
<comment type="caution">
    <text evidence="1">The sequence shown here is derived from an EMBL/GenBank/DDBJ whole genome shotgun (WGS) entry which is preliminary data.</text>
</comment>
<dbReference type="Proteomes" id="UP000018320">
    <property type="component" value="Unassembled WGS sequence"/>
</dbReference>
<dbReference type="VEuPathDB" id="GiardiaDB:QR46_0022"/>
<protein>
    <submittedName>
        <fullName evidence="1">Uncharacterized protein</fullName>
    </submittedName>
</protein>
<evidence type="ECO:0000313" key="2">
    <source>
        <dbReference type="Proteomes" id="UP000018320"/>
    </source>
</evidence>
<evidence type="ECO:0000313" key="1">
    <source>
        <dbReference type="EMBL" id="ESU38084.1"/>
    </source>
</evidence>
<organism evidence="1 2">
    <name type="scientific">Giardia intestinalis</name>
    <name type="common">Giardia lamblia</name>
    <dbReference type="NCBI Taxonomy" id="5741"/>
    <lineage>
        <taxon>Eukaryota</taxon>
        <taxon>Metamonada</taxon>
        <taxon>Diplomonadida</taxon>
        <taxon>Hexamitidae</taxon>
        <taxon>Giardiinae</taxon>
        <taxon>Giardia</taxon>
    </lineage>
</organism>
<name>V6THC8_GIAIN</name>
<dbReference type="Gene3D" id="3.30.900.20">
    <property type="match status" value="1"/>
</dbReference>
<reference evidence="2" key="1">
    <citation type="submission" date="2012-02" db="EMBL/GenBank/DDBJ databases">
        <title>Genome sequencing of Giardia lamblia Genotypes A2 and B isolates (DH and GS) and comparative analysis with the genomes of Genotypes A1 and E (WB and Pig).</title>
        <authorList>
            <person name="Adam R."/>
            <person name="Dahlstrom E."/>
            <person name="Martens C."/>
            <person name="Bruno D."/>
            <person name="Barbian K."/>
            <person name="Porcella S.F."/>
            <person name="Nash T."/>
        </authorList>
    </citation>
    <scope>NUCLEOTIDE SEQUENCE</scope>
    <source>
        <strain evidence="2">DH</strain>
    </source>
</reference>
<dbReference type="VEuPathDB" id="GiardiaDB:GL50803_0014520"/>
<feature type="non-terminal residue" evidence="1">
    <location>
        <position position="1"/>
    </location>
</feature>
<dbReference type="VEuPathDB" id="GiardiaDB:DHA2_150238"/>
<dbReference type="EMBL" id="AHGT01000017">
    <property type="protein sequence ID" value="ESU38084.1"/>
    <property type="molecule type" value="Genomic_DNA"/>
</dbReference>